<sequence length="128" mass="14507">MEIITLMPPGHRADESLTAFNDIGQYKTVKENTRDEIQIFANVYGSAYYGWFGGNYLSELPKGEVEKLSEHYSPMHVKGRGMRLGDNNHRLVNVETSNKATRRASNMVIDSDVDEDIGMTDMSNLFTR</sequence>
<name>A0A0L0FNA3_9EUKA</name>
<organism evidence="1 2">
    <name type="scientific">Sphaeroforma arctica JP610</name>
    <dbReference type="NCBI Taxonomy" id="667725"/>
    <lineage>
        <taxon>Eukaryota</taxon>
        <taxon>Ichthyosporea</taxon>
        <taxon>Ichthyophonida</taxon>
        <taxon>Sphaeroforma</taxon>
    </lineage>
</organism>
<gene>
    <name evidence="1" type="ORF">SARC_09349</name>
</gene>
<protein>
    <submittedName>
        <fullName evidence="1">Uncharacterized protein</fullName>
    </submittedName>
</protein>
<dbReference type="EMBL" id="KQ242537">
    <property type="protein sequence ID" value="KNC78209.1"/>
    <property type="molecule type" value="Genomic_DNA"/>
</dbReference>
<evidence type="ECO:0000313" key="1">
    <source>
        <dbReference type="EMBL" id="KNC78209.1"/>
    </source>
</evidence>
<accession>A0A0L0FNA3</accession>
<dbReference type="AlphaFoldDB" id="A0A0L0FNA3"/>
<dbReference type="GeneID" id="25909853"/>
<proteinExistence type="predicted"/>
<reference evidence="1 2" key="1">
    <citation type="submission" date="2011-02" db="EMBL/GenBank/DDBJ databases">
        <title>The Genome Sequence of Sphaeroforma arctica JP610.</title>
        <authorList>
            <consortium name="The Broad Institute Genome Sequencing Platform"/>
            <person name="Russ C."/>
            <person name="Cuomo C."/>
            <person name="Young S.K."/>
            <person name="Zeng Q."/>
            <person name="Gargeya S."/>
            <person name="Alvarado L."/>
            <person name="Berlin A."/>
            <person name="Chapman S.B."/>
            <person name="Chen Z."/>
            <person name="Freedman E."/>
            <person name="Gellesch M."/>
            <person name="Goldberg J."/>
            <person name="Griggs A."/>
            <person name="Gujja S."/>
            <person name="Heilman E."/>
            <person name="Heiman D."/>
            <person name="Howarth C."/>
            <person name="Mehta T."/>
            <person name="Neiman D."/>
            <person name="Pearson M."/>
            <person name="Roberts A."/>
            <person name="Saif S."/>
            <person name="Shea T."/>
            <person name="Shenoy N."/>
            <person name="Sisk P."/>
            <person name="Stolte C."/>
            <person name="Sykes S."/>
            <person name="White J."/>
            <person name="Yandava C."/>
            <person name="Burger G."/>
            <person name="Gray M.W."/>
            <person name="Holland P.W.H."/>
            <person name="King N."/>
            <person name="Lang F.B.F."/>
            <person name="Roger A.J."/>
            <person name="Ruiz-Trillo I."/>
            <person name="Haas B."/>
            <person name="Nusbaum C."/>
            <person name="Birren B."/>
        </authorList>
    </citation>
    <scope>NUCLEOTIDE SEQUENCE [LARGE SCALE GENOMIC DNA]</scope>
    <source>
        <strain evidence="1 2">JP610</strain>
    </source>
</reference>
<dbReference type="RefSeq" id="XP_014152111.1">
    <property type="nucleotide sequence ID" value="XM_014296636.1"/>
</dbReference>
<dbReference type="Proteomes" id="UP000054560">
    <property type="component" value="Unassembled WGS sequence"/>
</dbReference>
<keyword evidence="2" id="KW-1185">Reference proteome</keyword>
<evidence type="ECO:0000313" key="2">
    <source>
        <dbReference type="Proteomes" id="UP000054560"/>
    </source>
</evidence>